<evidence type="ECO:0000259" key="2">
    <source>
        <dbReference type="Pfam" id="PF12937"/>
    </source>
</evidence>
<evidence type="ECO:0000313" key="4">
    <source>
        <dbReference type="EnsemblPlants" id="TraesCS6B02G128400.1"/>
    </source>
</evidence>
<organism evidence="4">
    <name type="scientific">Triticum aestivum</name>
    <name type="common">Wheat</name>
    <dbReference type="NCBI Taxonomy" id="4565"/>
    <lineage>
        <taxon>Eukaryota</taxon>
        <taxon>Viridiplantae</taxon>
        <taxon>Streptophyta</taxon>
        <taxon>Embryophyta</taxon>
        <taxon>Tracheophyta</taxon>
        <taxon>Spermatophyta</taxon>
        <taxon>Magnoliopsida</taxon>
        <taxon>Liliopsida</taxon>
        <taxon>Poales</taxon>
        <taxon>Poaceae</taxon>
        <taxon>BOP clade</taxon>
        <taxon>Pooideae</taxon>
        <taxon>Triticodae</taxon>
        <taxon>Triticeae</taxon>
        <taxon>Triticinae</taxon>
        <taxon>Triticum</taxon>
    </lineage>
</organism>
<dbReference type="PANTHER" id="PTHR33207">
    <property type="entry name" value="F-BOX DOMAIN CONTAINING PROTEIN-RELATED"/>
    <property type="match status" value="1"/>
</dbReference>
<protein>
    <submittedName>
        <fullName evidence="4">Uncharacterized protein</fullName>
    </submittedName>
</protein>
<reference evidence="4" key="1">
    <citation type="submission" date="2018-08" db="EMBL/GenBank/DDBJ databases">
        <authorList>
            <person name="Rossello M."/>
        </authorList>
    </citation>
    <scope>NUCLEOTIDE SEQUENCE [LARGE SCALE GENOMIC DNA]</scope>
    <source>
        <strain evidence="4">cv. Chinese Spring</strain>
    </source>
</reference>
<dbReference type="InterPro" id="IPR056594">
    <property type="entry name" value="AT5G49610-like_b-prop"/>
</dbReference>
<gene>
    <name evidence="4" type="primary">LOC123136128</name>
</gene>
<dbReference type="Pfam" id="PF23635">
    <property type="entry name" value="Beta-prop_AT5G49610-like"/>
    <property type="match status" value="1"/>
</dbReference>
<dbReference type="AlphaFoldDB" id="A0A3B6PGA5"/>
<keyword evidence="5" id="KW-1185">Reference proteome</keyword>
<feature type="region of interest" description="Disordered" evidence="1">
    <location>
        <begin position="1"/>
        <end position="34"/>
    </location>
</feature>
<evidence type="ECO:0000259" key="3">
    <source>
        <dbReference type="Pfam" id="PF23635"/>
    </source>
</evidence>
<dbReference type="Gramene" id="TraesWEE_scaffold_151725_01G000100.1">
    <property type="protein sequence ID" value="TraesWEE_scaffold_151725_01G000100.1"/>
    <property type="gene ID" value="TraesWEE_scaffold_151725_01G000100"/>
</dbReference>
<dbReference type="Pfam" id="PF12937">
    <property type="entry name" value="F-box-like"/>
    <property type="match status" value="1"/>
</dbReference>
<dbReference type="Proteomes" id="UP000019116">
    <property type="component" value="Chromosome 6B"/>
</dbReference>
<evidence type="ECO:0000256" key="1">
    <source>
        <dbReference type="SAM" id="MobiDB-lite"/>
    </source>
</evidence>
<name>A0A3B6PGA5_WHEAT</name>
<dbReference type="SUPFAM" id="SSF81383">
    <property type="entry name" value="F-box domain"/>
    <property type="match status" value="1"/>
</dbReference>
<dbReference type="OrthoDB" id="592687at2759"/>
<proteinExistence type="predicted"/>
<dbReference type="Gramene" id="TraesCS6B03G0319900.1">
    <property type="protein sequence ID" value="TraesCS6B03G0319900.1.CDS"/>
    <property type="gene ID" value="TraesCS6B03G0319900"/>
</dbReference>
<feature type="compositionally biased region" description="Polar residues" evidence="1">
    <location>
        <begin position="21"/>
        <end position="34"/>
    </location>
</feature>
<dbReference type="Gramene" id="TraesCLE_scaffold_051428_01G000100.1">
    <property type="protein sequence ID" value="TraesCLE_scaffold_051428_01G000100.1"/>
    <property type="gene ID" value="TraesCLE_scaffold_051428_01G000100"/>
</dbReference>
<dbReference type="EnsemblPlants" id="TraesCS6B02G128400.1">
    <property type="protein sequence ID" value="TraesCS6B02G128400.1"/>
    <property type="gene ID" value="TraesCS6B02G128400"/>
</dbReference>
<reference evidence="4" key="2">
    <citation type="submission" date="2018-10" db="UniProtKB">
        <authorList>
            <consortium name="EnsemblPlants"/>
        </authorList>
    </citation>
    <scope>IDENTIFICATION</scope>
</reference>
<evidence type="ECO:0000313" key="5">
    <source>
        <dbReference type="Proteomes" id="UP000019116"/>
    </source>
</evidence>
<feature type="domain" description="F-box protein AT5G49610-like beta-propeller" evidence="3">
    <location>
        <begin position="144"/>
        <end position="416"/>
    </location>
</feature>
<sequence>MDAPEVVPQRVHPKKKPCVDGNQQQHSQSQTSMGQCHTISEVLNDDNLLIEILIRVGFPTTLVRAALVCKRWYHHASDRGFLCRFRKRNPPRLLGLYIDVRWTWLGLYATPRFVPMQPQAPELDTVVRRVASHSFDAYGDGIWIMHCQNGSIFTRYRKGTEVTHGVYRPLCPERDMDFIPPLPTAQNHMQKLLGAILSKEEGDGLSYLYVLAECTTQTKTFKVRVYMLQGGVWCMHTSATTQLPHMLPALKAVLVDDKIYMADVFSNDIIVLDLATSSFSRILLPQGVKYHTLHTILSRADDASGLYLIHVHVKEHQLCIWLHKGDNWLLVDTLCLHQMWANLRMQDHTLEDEDISYAYISQVGDNVQFVFLKTMCGRILYLDVTSRTLHKVHGMTEKDRHFSAIYPFMMIWPPIFPALKDDQARFSLWPLHDLCIALVEASLFCAEISMLRAGELGGNGST</sequence>
<dbReference type="Gene3D" id="1.20.1280.50">
    <property type="match status" value="1"/>
</dbReference>
<dbReference type="InterPro" id="IPR001810">
    <property type="entry name" value="F-box_dom"/>
</dbReference>
<dbReference type="InterPro" id="IPR036047">
    <property type="entry name" value="F-box-like_dom_sf"/>
</dbReference>
<feature type="domain" description="F-box" evidence="2">
    <location>
        <begin position="48"/>
        <end position="81"/>
    </location>
</feature>
<accession>A0A3B6PGA5</accession>
<dbReference type="Gramene" id="TraesCS6B02G128400.1">
    <property type="protein sequence ID" value="TraesCS6B02G128400.1"/>
    <property type="gene ID" value="TraesCS6B02G128400"/>
</dbReference>